<dbReference type="Proteomes" id="UP001165101">
    <property type="component" value="Unassembled WGS sequence"/>
</dbReference>
<evidence type="ECO:0000313" key="1">
    <source>
        <dbReference type="EMBL" id="GME89214.1"/>
    </source>
</evidence>
<protein>
    <submittedName>
        <fullName evidence="1">Unnamed protein product</fullName>
    </submittedName>
</protein>
<reference evidence="1" key="1">
    <citation type="submission" date="2023-04" db="EMBL/GenBank/DDBJ databases">
        <title>Candida boidinii NBRC 1967.</title>
        <authorList>
            <person name="Ichikawa N."/>
            <person name="Sato H."/>
            <person name="Tonouchi N."/>
        </authorList>
    </citation>
    <scope>NUCLEOTIDE SEQUENCE</scope>
    <source>
        <strain evidence="1">NBRC 1967</strain>
    </source>
</reference>
<name>A0ACB5TI74_CANBO</name>
<dbReference type="EMBL" id="BSXV01000466">
    <property type="protein sequence ID" value="GME89214.1"/>
    <property type="molecule type" value="Genomic_DNA"/>
</dbReference>
<evidence type="ECO:0000313" key="2">
    <source>
        <dbReference type="Proteomes" id="UP001165101"/>
    </source>
</evidence>
<comment type="caution">
    <text evidence="1">The sequence shown here is derived from an EMBL/GenBank/DDBJ whole genome shotgun (WGS) entry which is preliminary data.</text>
</comment>
<organism evidence="1 2">
    <name type="scientific">Candida boidinii</name>
    <name type="common">Yeast</name>
    <dbReference type="NCBI Taxonomy" id="5477"/>
    <lineage>
        <taxon>Eukaryota</taxon>
        <taxon>Fungi</taxon>
        <taxon>Dikarya</taxon>
        <taxon>Ascomycota</taxon>
        <taxon>Saccharomycotina</taxon>
        <taxon>Pichiomycetes</taxon>
        <taxon>Pichiales</taxon>
        <taxon>Pichiaceae</taxon>
        <taxon>Ogataea</taxon>
        <taxon>Ogataea/Candida clade</taxon>
    </lineage>
</organism>
<accession>A0ACB5TI74</accession>
<proteinExistence type="predicted"/>
<gene>
    <name evidence="1" type="ORF">Cboi01_000130700</name>
</gene>
<sequence>MNQFNAYESVIQQGTKNPESSVSEHSNSYVTGGISVADSTGFTPTYPYSSLYSNYGTADPTVTATPVPSINLSTGATAGLVLPSAGDVNSGLMHTKLAEQQFDTYGQHQQQHQQQYQIQQQIHAHAHISHPNNIHQFQKFNSPRTFDVSSNHLQDTTNMAVNYHINNHINPVYAGQLKTVPQHPIPTLNSTNYHNPSFASTASGDSMFDDKSQANSIDGHTTSYSTSSTHSSTPTSSISSASCMPEYESIDMNGTIGQSDYASGKAYMKAKIELPSIGCINNNNIVAYNSAVYPNSSYEAVGLPYDCSTSIPNRQQFMNMGNINKNSMIHNNLALSGYSNFERKAHIVNGINEKFELLNIKKGKGGRKAVPLDGTTVLKVAMGGEKKRILDASGGKPSPGTNSSFDTHEGNTHDEICDRDGGANSEIDDNDAISPQSSGNFENETSFSSVSDSNKGYKCSICSKSYTRNHNLVSHERTHRDLKPFKCSSCDKLFTRHHDLKRHESLHLKVKKFICRGILSDNKSEWGCGRTFARKDSLLKHLQTKKARSKCIEKLIREENRSKT</sequence>
<keyword evidence="2" id="KW-1185">Reference proteome</keyword>